<proteinExistence type="predicted"/>
<dbReference type="EMBL" id="KN835512">
    <property type="protein sequence ID" value="KIK36624.1"/>
    <property type="molecule type" value="Genomic_DNA"/>
</dbReference>
<gene>
    <name evidence="7" type="ORF">CY34DRAFT_503926</name>
</gene>
<feature type="transmembrane region" description="Helical" evidence="6">
    <location>
        <begin position="96"/>
        <end position="125"/>
    </location>
</feature>
<evidence type="ECO:0000313" key="7">
    <source>
        <dbReference type="EMBL" id="KIK36624.1"/>
    </source>
</evidence>
<dbReference type="HOGENOM" id="CLU_1750898_0_0_1"/>
<dbReference type="OrthoDB" id="2250022at2759"/>
<protein>
    <submittedName>
        <fullName evidence="7">Unplaced genomic scaffold CY34scaffold_381, whole genome shotgun sequence</fullName>
    </submittedName>
</protein>
<dbReference type="GO" id="GO:0016020">
    <property type="term" value="C:membrane"/>
    <property type="evidence" value="ECO:0007669"/>
    <property type="project" value="UniProtKB-SubCell"/>
</dbReference>
<dbReference type="SUPFAM" id="SSF103473">
    <property type="entry name" value="MFS general substrate transporter"/>
    <property type="match status" value="1"/>
</dbReference>
<feature type="transmembrane region" description="Helical" evidence="6">
    <location>
        <begin position="58"/>
        <end position="84"/>
    </location>
</feature>
<reference evidence="8" key="2">
    <citation type="submission" date="2015-01" db="EMBL/GenBank/DDBJ databases">
        <title>Evolutionary Origins and Diversification of the Mycorrhizal Mutualists.</title>
        <authorList>
            <consortium name="DOE Joint Genome Institute"/>
            <consortium name="Mycorrhizal Genomics Consortium"/>
            <person name="Kohler A."/>
            <person name="Kuo A."/>
            <person name="Nagy L.G."/>
            <person name="Floudas D."/>
            <person name="Copeland A."/>
            <person name="Barry K.W."/>
            <person name="Cichocki N."/>
            <person name="Veneault-Fourrey C."/>
            <person name="LaButti K."/>
            <person name="Lindquist E.A."/>
            <person name="Lipzen A."/>
            <person name="Lundell T."/>
            <person name="Morin E."/>
            <person name="Murat C."/>
            <person name="Riley R."/>
            <person name="Ohm R."/>
            <person name="Sun H."/>
            <person name="Tunlid A."/>
            <person name="Henrissat B."/>
            <person name="Grigoriev I.V."/>
            <person name="Hibbett D.S."/>
            <person name="Martin F."/>
        </authorList>
    </citation>
    <scope>NUCLEOTIDE SEQUENCE [LARGE SCALE GENOMIC DNA]</scope>
    <source>
        <strain evidence="8">UH-Slu-Lm8-n1</strain>
    </source>
</reference>
<evidence type="ECO:0000256" key="3">
    <source>
        <dbReference type="ARBA" id="ARBA00022692"/>
    </source>
</evidence>
<dbReference type="GO" id="GO:0022857">
    <property type="term" value="F:transmembrane transporter activity"/>
    <property type="evidence" value="ECO:0007669"/>
    <property type="project" value="TreeGrafter"/>
</dbReference>
<evidence type="ECO:0000256" key="2">
    <source>
        <dbReference type="ARBA" id="ARBA00022448"/>
    </source>
</evidence>
<dbReference type="PANTHER" id="PTHR43791">
    <property type="entry name" value="PERMEASE-RELATED"/>
    <property type="match status" value="1"/>
</dbReference>
<name>A0A0D0AET8_9AGAM</name>
<dbReference type="InterPro" id="IPR036259">
    <property type="entry name" value="MFS_trans_sf"/>
</dbReference>
<keyword evidence="2" id="KW-0813">Transport</keyword>
<dbReference type="Proteomes" id="UP000054485">
    <property type="component" value="Unassembled WGS sequence"/>
</dbReference>
<evidence type="ECO:0000256" key="5">
    <source>
        <dbReference type="ARBA" id="ARBA00023136"/>
    </source>
</evidence>
<feature type="transmembrane region" description="Helical" evidence="6">
    <location>
        <begin position="25"/>
        <end position="46"/>
    </location>
</feature>
<reference evidence="7 8" key="1">
    <citation type="submission" date="2014-04" db="EMBL/GenBank/DDBJ databases">
        <authorList>
            <consortium name="DOE Joint Genome Institute"/>
            <person name="Kuo A."/>
            <person name="Ruytinx J."/>
            <person name="Rineau F."/>
            <person name="Colpaert J."/>
            <person name="Kohler A."/>
            <person name="Nagy L.G."/>
            <person name="Floudas D."/>
            <person name="Copeland A."/>
            <person name="Barry K.W."/>
            <person name="Cichocki N."/>
            <person name="Veneault-Fourrey C."/>
            <person name="LaButti K."/>
            <person name="Lindquist E.A."/>
            <person name="Lipzen A."/>
            <person name="Lundell T."/>
            <person name="Morin E."/>
            <person name="Murat C."/>
            <person name="Sun H."/>
            <person name="Tunlid A."/>
            <person name="Henrissat B."/>
            <person name="Grigoriev I.V."/>
            <person name="Hibbett D.S."/>
            <person name="Martin F."/>
            <person name="Nordberg H.P."/>
            <person name="Cantor M.N."/>
            <person name="Hua S.X."/>
        </authorList>
    </citation>
    <scope>NUCLEOTIDE SEQUENCE [LARGE SCALE GENOMIC DNA]</scope>
    <source>
        <strain evidence="7 8">UH-Slu-Lm8-n1</strain>
    </source>
</reference>
<evidence type="ECO:0000256" key="1">
    <source>
        <dbReference type="ARBA" id="ARBA00004141"/>
    </source>
</evidence>
<evidence type="ECO:0000313" key="8">
    <source>
        <dbReference type="Proteomes" id="UP000054485"/>
    </source>
</evidence>
<dbReference type="STRING" id="930992.A0A0D0AET8"/>
<sequence>MITWAAVTMCMSAVPTYHAVLILRFWLGFMEATFMPGAVFLLSRLYRYKRNELGLRMAFLYCGGSAIALIIFIGTSGFISSSFFWPSSWGPSCANSYLICTLASGVCIAMLWASGGALSGVMRLLKLRLLKLRLQERGLGISGGLKYIL</sequence>
<keyword evidence="8" id="KW-1185">Reference proteome</keyword>
<evidence type="ECO:0000256" key="6">
    <source>
        <dbReference type="SAM" id="Phobius"/>
    </source>
</evidence>
<organism evidence="7 8">
    <name type="scientific">Suillus luteus UH-Slu-Lm8-n1</name>
    <dbReference type="NCBI Taxonomy" id="930992"/>
    <lineage>
        <taxon>Eukaryota</taxon>
        <taxon>Fungi</taxon>
        <taxon>Dikarya</taxon>
        <taxon>Basidiomycota</taxon>
        <taxon>Agaricomycotina</taxon>
        <taxon>Agaricomycetes</taxon>
        <taxon>Agaricomycetidae</taxon>
        <taxon>Boletales</taxon>
        <taxon>Suillineae</taxon>
        <taxon>Suillaceae</taxon>
        <taxon>Suillus</taxon>
    </lineage>
</organism>
<evidence type="ECO:0000256" key="4">
    <source>
        <dbReference type="ARBA" id="ARBA00022989"/>
    </source>
</evidence>
<dbReference type="AlphaFoldDB" id="A0A0D0AET8"/>
<accession>A0A0D0AET8</accession>
<keyword evidence="4 6" id="KW-1133">Transmembrane helix</keyword>
<dbReference type="InParanoid" id="A0A0D0AET8"/>
<dbReference type="Gene3D" id="1.20.1250.20">
    <property type="entry name" value="MFS general substrate transporter like domains"/>
    <property type="match status" value="1"/>
</dbReference>
<keyword evidence="3 6" id="KW-0812">Transmembrane</keyword>
<comment type="subcellular location">
    <subcellularLocation>
        <location evidence="1">Membrane</location>
        <topology evidence="1">Multi-pass membrane protein</topology>
    </subcellularLocation>
</comment>
<dbReference type="PANTHER" id="PTHR43791:SF36">
    <property type="entry name" value="TRANSPORTER, PUTATIVE (AFU_ORTHOLOGUE AFUA_6G08340)-RELATED"/>
    <property type="match status" value="1"/>
</dbReference>
<keyword evidence="5 6" id="KW-0472">Membrane</keyword>